<name>A0ABV0YTN2_9TELE</name>
<evidence type="ECO:0000313" key="2">
    <source>
        <dbReference type="EMBL" id="MEQ2297161.1"/>
    </source>
</evidence>
<evidence type="ECO:0000313" key="3">
    <source>
        <dbReference type="Proteomes" id="UP001469553"/>
    </source>
</evidence>
<keyword evidence="3" id="KW-1185">Reference proteome</keyword>
<feature type="region of interest" description="Disordered" evidence="1">
    <location>
        <begin position="1"/>
        <end position="20"/>
    </location>
</feature>
<dbReference type="Proteomes" id="UP001469553">
    <property type="component" value="Unassembled WGS sequence"/>
</dbReference>
<gene>
    <name evidence="2" type="ORF">AMECASPLE_031927</name>
</gene>
<organism evidence="2 3">
    <name type="scientific">Ameca splendens</name>
    <dbReference type="NCBI Taxonomy" id="208324"/>
    <lineage>
        <taxon>Eukaryota</taxon>
        <taxon>Metazoa</taxon>
        <taxon>Chordata</taxon>
        <taxon>Craniata</taxon>
        <taxon>Vertebrata</taxon>
        <taxon>Euteleostomi</taxon>
        <taxon>Actinopterygii</taxon>
        <taxon>Neopterygii</taxon>
        <taxon>Teleostei</taxon>
        <taxon>Neoteleostei</taxon>
        <taxon>Acanthomorphata</taxon>
        <taxon>Ovalentaria</taxon>
        <taxon>Atherinomorphae</taxon>
        <taxon>Cyprinodontiformes</taxon>
        <taxon>Goodeidae</taxon>
        <taxon>Ameca</taxon>
    </lineage>
</organism>
<accession>A0ABV0YTN2</accession>
<dbReference type="EMBL" id="JAHRIP010041673">
    <property type="protein sequence ID" value="MEQ2297161.1"/>
    <property type="molecule type" value="Genomic_DNA"/>
</dbReference>
<protein>
    <submittedName>
        <fullName evidence="2">Uncharacterized protein</fullName>
    </submittedName>
</protein>
<sequence>MLEEHPPGGCSDPALNPRKCSGTELGGSPVTWRISSSTHRLGQDASQHSWWPSSLVPFMLGLPGLFWLSSSKHLYLTVEMHIYPFAADFQQALHRWQLDSTGREGPGASLNLLKCPKASSLLFSAAVSACEAVLQPFSGGNHCQHMETMISGHLSICCSCWLLTLEPATSITDFLTTLK</sequence>
<reference evidence="2 3" key="1">
    <citation type="submission" date="2021-06" db="EMBL/GenBank/DDBJ databases">
        <authorList>
            <person name="Palmer J.M."/>
        </authorList>
    </citation>
    <scope>NUCLEOTIDE SEQUENCE [LARGE SCALE GENOMIC DNA]</scope>
    <source>
        <strain evidence="2 3">AS_MEX2019</strain>
        <tissue evidence="2">Muscle</tissue>
    </source>
</reference>
<evidence type="ECO:0000256" key="1">
    <source>
        <dbReference type="SAM" id="MobiDB-lite"/>
    </source>
</evidence>
<comment type="caution">
    <text evidence="2">The sequence shown here is derived from an EMBL/GenBank/DDBJ whole genome shotgun (WGS) entry which is preliminary data.</text>
</comment>
<proteinExistence type="predicted"/>